<protein>
    <submittedName>
        <fullName evidence="5">Ribosome small subunit-dependent GTPase A</fullName>
    </submittedName>
</protein>
<dbReference type="Gene3D" id="3.40.50.300">
    <property type="entry name" value="P-loop containing nucleotide triphosphate hydrolases"/>
    <property type="match status" value="1"/>
</dbReference>
<evidence type="ECO:0000259" key="3">
    <source>
        <dbReference type="PROSITE" id="PS50936"/>
    </source>
</evidence>
<dbReference type="Gene3D" id="1.10.40.50">
    <property type="entry name" value="Probable gtpase engc, domain 3"/>
    <property type="match status" value="1"/>
</dbReference>
<evidence type="ECO:0000313" key="5">
    <source>
        <dbReference type="EMBL" id="MBG9986192.1"/>
    </source>
</evidence>
<dbReference type="SUPFAM" id="SSF52540">
    <property type="entry name" value="P-loop containing nucleoside triphosphate hydrolases"/>
    <property type="match status" value="1"/>
</dbReference>
<name>A0ABS0LQF6_9LACT</name>
<evidence type="ECO:0000256" key="1">
    <source>
        <dbReference type="ARBA" id="ARBA00022741"/>
    </source>
</evidence>
<feature type="domain" description="CP-type G" evidence="4">
    <location>
        <begin position="91"/>
        <end position="249"/>
    </location>
</feature>
<keyword evidence="2" id="KW-0342">GTP-binding</keyword>
<keyword evidence="1" id="KW-0547">Nucleotide-binding</keyword>
<dbReference type="RefSeq" id="WP_197115105.1">
    <property type="nucleotide sequence ID" value="NZ_JACBXQ010000002.1"/>
</dbReference>
<reference evidence="5 6" key="1">
    <citation type="submission" date="2020-07" db="EMBL/GenBank/DDBJ databases">
        <title>Facklamia lactis sp. nov., isolated from raw milk.</title>
        <authorList>
            <person name="Doll E.V."/>
            <person name="Huptas C."/>
            <person name="Staib L."/>
            <person name="Wenning M."/>
            <person name="Scherer S."/>
        </authorList>
    </citation>
    <scope>NUCLEOTIDE SEQUENCE [LARGE SCALE GENOMIC DNA]</scope>
    <source>
        <strain evidence="5 6">DSM 111018</strain>
    </source>
</reference>
<proteinExistence type="predicted"/>
<accession>A0ABS0LQF6</accession>
<dbReference type="InterPro" id="IPR004881">
    <property type="entry name" value="Ribosome_biogen_GTPase_RsgA"/>
</dbReference>
<evidence type="ECO:0000313" key="6">
    <source>
        <dbReference type="Proteomes" id="UP000721415"/>
    </source>
</evidence>
<evidence type="ECO:0000259" key="4">
    <source>
        <dbReference type="PROSITE" id="PS51721"/>
    </source>
</evidence>
<keyword evidence="6" id="KW-1185">Reference proteome</keyword>
<dbReference type="InterPro" id="IPR010914">
    <property type="entry name" value="RsgA_GTPase_dom"/>
</dbReference>
<dbReference type="NCBIfam" id="TIGR00157">
    <property type="entry name" value="ribosome small subunit-dependent GTPase A"/>
    <property type="match status" value="1"/>
</dbReference>
<dbReference type="PROSITE" id="PS50936">
    <property type="entry name" value="ENGC_GTPASE"/>
    <property type="match status" value="1"/>
</dbReference>
<dbReference type="Proteomes" id="UP000721415">
    <property type="component" value="Unassembled WGS sequence"/>
</dbReference>
<organism evidence="5 6">
    <name type="scientific">Facklamia lactis</name>
    <dbReference type="NCBI Taxonomy" id="2749967"/>
    <lineage>
        <taxon>Bacteria</taxon>
        <taxon>Bacillati</taxon>
        <taxon>Bacillota</taxon>
        <taxon>Bacilli</taxon>
        <taxon>Lactobacillales</taxon>
        <taxon>Aerococcaceae</taxon>
        <taxon>Facklamia</taxon>
    </lineage>
</organism>
<dbReference type="Pfam" id="PF03193">
    <property type="entry name" value="RsgA_GTPase"/>
    <property type="match status" value="1"/>
</dbReference>
<gene>
    <name evidence="5" type="primary">rsgA</name>
    <name evidence="5" type="ORF">HZY91_04700</name>
</gene>
<dbReference type="InterPro" id="IPR027417">
    <property type="entry name" value="P-loop_NTPase"/>
</dbReference>
<feature type="domain" description="EngC GTPase" evidence="3">
    <location>
        <begin position="100"/>
        <end position="247"/>
    </location>
</feature>
<dbReference type="PROSITE" id="PS51721">
    <property type="entry name" value="G_CP"/>
    <property type="match status" value="1"/>
</dbReference>
<dbReference type="EMBL" id="JACBXQ010000002">
    <property type="protein sequence ID" value="MBG9986192.1"/>
    <property type="molecule type" value="Genomic_DNA"/>
</dbReference>
<sequence length="326" mass="37692">MDFEIKSFCKENHLNSQNVSRVITKNRNVYGLVNVLNERMTVTITNGQKFYVGDFVEYMIFEGEVYIRQSLPRKNIISKAYNTTQKAYNTTQIEEQVLATNVDQLFILIAADQRFTLSKFERYVLVFSGMSEDVHVLITKSDFTKETDLILKQIRSVYPQLRVIAYSIYNEESLKNVYQLIKEEKTAILVGASGAGKSSLVNNLLGRDDISTRKVRRDGKGKHTTTSSQLYYVKKTNSYLIDSPGFKGIETSREINTAVLFEEIENLSLRCKFNDCKHQSEPGCAIKNAIKDGDLEETLFERYLLQTKKRKAYEQYLEEKNRKKKH</sequence>
<comment type="caution">
    <text evidence="5">The sequence shown here is derived from an EMBL/GenBank/DDBJ whole genome shotgun (WGS) entry which is preliminary data.</text>
</comment>
<dbReference type="InterPro" id="IPR030378">
    <property type="entry name" value="G_CP_dom"/>
</dbReference>
<evidence type="ECO:0000256" key="2">
    <source>
        <dbReference type="ARBA" id="ARBA00023134"/>
    </source>
</evidence>
<dbReference type="PANTHER" id="PTHR32120">
    <property type="entry name" value="SMALL RIBOSOMAL SUBUNIT BIOGENESIS GTPASE RSGA"/>
    <property type="match status" value="1"/>
</dbReference>